<accession>A0A9D1UZD2</accession>
<sequence>MKKVLVFLVASVFLASCGEYQQLLKSTDYQLIYKKAIEYYNEGDYQKAQNLLDGIRTVFSGTNKAQNIAYYRAFCSYNMKDYELASGLFKQFIQTYPESSFAEECLFMMGFCDYMASPKPRLDQSLTDRALSEFQLYLNRYPNSMRKERINEYMDELRDKLSYKAYLSARNYYQREYYKAATVSLQNCLKDYPNSKYREEIMYMLFMSKYEMAVNSVEDKKLERYNNAEEEYYYFAEEYPNSKYAPELEKRYAEIEAYLENYNFEE</sequence>
<evidence type="ECO:0000313" key="5">
    <source>
        <dbReference type="EMBL" id="HIX03211.1"/>
    </source>
</evidence>
<evidence type="ECO:0000313" key="6">
    <source>
        <dbReference type="Proteomes" id="UP000824202"/>
    </source>
</evidence>
<gene>
    <name evidence="5" type="primary">bamD</name>
    <name evidence="5" type="ORF">H9863_03725</name>
</gene>
<protein>
    <submittedName>
        <fullName evidence="5">Outer membrane protein assembly factor BamD</fullName>
    </submittedName>
</protein>
<proteinExistence type="predicted"/>
<evidence type="ECO:0000256" key="3">
    <source>
        <dbReference type="ARBA" id="ARBA00023237"/>
    </source>
</evidence>
<dbReference type="InterPro" id="IPR017689">
    <property type="entry name" value="BamD"/>
</dbReference>
<dbReference type="AlphaFoldDB" id="A0A9D1UZD2"/>
<keyword evidence="2" id="KW-0472">Membrane</keyword>
<dbReference type="InterPro" id="IPR011990">
    <property type="entry name" value="TPR-like_helical_dom_sf"/>
</dbReference>
<reference evidence="5" key="1">
    <citation type="journal article" date="2021" name="PeerJ">
        <title>Extensive microbial diversity within the chicken gut microbiome revealed by metagenomics and culture.</title>
        <authorList>
            <person name="Gilroy R."/>
            <person name="Ravi A."/>
            <person name="Getino M."/>
            <person name="Pursley I."/>
            <person name="Horton D.L."/>
            <person name="Alikhan N.F."/>
            <person name="Baker D."/>
            <person name="Gharbi K."/>
            <person name="Hall N."/>
            <person name="Watson M."/>
            <person name="Adriaenssens E.M."/>
            <person name="Foster-Nyarko E."/>
            <person name="Jarju S."/>
            <person name="Secka A."/>
            <person name="Antonio M."/>
            <person name="Oren A."/>
            <person name="Chaudhuri R.R."/>
            <person name="La Ragione R."/>
            <person name="Hildebrand F."/>
            <person name="Pallen M.J."/>
        </authorList>
    </citation>
    <scope>NUCLEOTIDE SEQUENCE</scope>
    <source>
        <strain evidence="5">23274</strain>
    </source>
</reference>
<organism evidence="5 6">
    <name type="scientific">Candidatus Odoribacter faecigallinarum</name>
    <dbReference type="NCBI Taxonomy" id="2838706"/>
    <lineage>
        <taxon>Bacteria</taxon>
        <taxon>Pseudomonadati</taxon>
        <taxon>Bacteroidota</taxon>
        <taxon>Bacteroidia</taxon>
        <taxon>Bacteroidales</taxon>
        <taxon>Odoribacteraceae</taxon>
        <taxon>Odoribacter</taxon>
    </lineage>
</organism>
<comment type="caution">
    <text evidence="5">The sequence shown here is derived from an EMBL/GenBank/DDBJ whole genome shotgun (WGS) entry which is preliminary data.</text>
</comment>
<reference evidence="5" key="2">
    <citation type="submission" date="2021-04" db="EMBL/GenBank/DDBJ databases">
        <authorList>
            <person name="Gilroy R."/>
        </authorList>
    </citation>
    <scope>NUCLEOTIDE SEQUENCE</scope>
    <source>
        <strain evidence="5">23274</strain>
    </source>
</reference>
<dbReference type="Proteomes" id="UP000824202">
    <property type="component" value="Unassembled WGS sequence"/>
</dbReference>
<dbReference type="Gene3D" id="1.25.40.10">
    <property type="entry name" value="Tetratricopeptide repeat domain"/>
    <property type="match status" value="1"/>
</dbReference>
<name>A0A9D1UZD2_9BACT</name>
<dbReference type="PROSITE" id="PS51257">
    <property type="entry name" value="PROKAR_LIPOPROTEIN"/>
    <property type="match status" value="1"/>
</dbReference>
<dbReference type="SUPFAM" id="SSF48452">
    <property type="entry name" value="TPR-like"/>
    <property type="match status" value="1"/>
</dbReference>
<dbReference type="NCBIfam" id="TIGR03302">
    <property type="entry name" value="OM_YfiO"/>
    <property type="match status" value="1"/>
</dbReference>
<dbReference type="InterPro" id="IPR039565">
    <property type="entry name" value="BamD-like"/>
</dbReference>
<dbReference type="Pfam" id="PF13525">
    <property type="entry name" value="YfiO"/>
    <property type="match status" value="1"/>
</dbReference>
<keyword evidence="1" id="KW-0732">Signal</keyword>
<dbReference type="EMBL" id="DXFT01000075">
    <property type="protein sequence ID" value="HIX03211.1"/>
    <property type="molecule type" value="Genomic_DNA"/>
</dbReference>
<feature type="domain" description="Outer membrane lipoprotein BamD-like" evidence="4">
    <location>
        <begin position="30"/>
        <end position="193"/>
    </location>
</feature>
<evidence type="ECO:0000259" key="4">
    <source>
        <dbReference type="Pfam" id="PF13525"/>
    </source>
</evidence>
<keyword evidence="3" id="KW-0998">Cell outer membrane</keyword>
<evidence type="ECO:0000256" key="1">
    <source>
        <dbReference type="ARBA" id="ARBA00022729"/>
    </source>
</evidence>
<evidence type="ECO:0000256" key="2">
    <source>
        <dbReference type="ARBA" id="ARBA00023136"/>
    </source>
</evidence>